<dbReference type="Pfam" id="PF00899">
    <property type="entry name" value="ThiF"/>
    <property type="match status" value="1"/>
</dbReference>
<name>A0A8A0RLM0_9FIRM</name>
<evidence type="ECO:0000259" key="1">
    <source>
        <dbReference type="Pfam" id="PF00899"/>
    </source>
</evidence>
<dbReference type="EMBL" id="CP059066">
    <property type="protein sequence ID" value="QSQ08510.1"/>
    <property type="molecule type" value="Genomic_DNA"/>
</dbReference>
<dbReference type="InterPro" id="IPR045886">
    <property type="entry name" value="ThiF/MoeB/HesA"/>
</dbReference>
<dbReference type="KEGG" id="kme:H0A61_00837"/>
<dbReference type="InterPro" id="IPR035985">
    <property type="entry name" value="Ubiquitin-activating_enz"/>
</dbReference>
<feature type="domain" description="THIF-type NAD/FAD binding fold" evidence="1">
    <location>
        <begin position="58"/>
        <end position="286"/>
    </location>
</feature>
<keyword evidence="3" id="KW-1185">Reference proteome</keyword>
<gene>
    <name evidence="2" type="primary">moeZ</name>
    <name evidence="2" type="ORF">H0A61_00837</name>
</gene>
<dbReference type="SUPFAM" id="SSF69572">
    <property type="entry name" value="Activating enzymes of the ubiquitin-like proteins"/>
    <property type="match status" value="1"/>
</dbReference>
<dbReference type="PANTHER" id="PTHR10953">
    <property type="entry name" value="UBIQUITIN-ACTIVATING ENZYME E1"/>
    <property type="match status" value="1"/>
</dbReference>
<evidence type="ECO:0000313" key="3">
    <source>
        <dbReference type="Proteomes" id="UP000662904"/>
    </source>
</evidence>
<accession>A0A8A0RLM0</accession>
<dbReference type="AlphaFoldDB" id="A0A8A0RLM0"/>
<dbReference type="InterPro" id="IPR000594">
    <property type="entry name" value="ThiF_NAD_FAD-bd"/>
</dbReference>
<dbReference type="CDD" id="cd00757">
    <property type="entry name" value="ThiF_MoeB_HesA_family"/>
    <property type="match status" value="1"/>
</dbReference>
<reference evidence="2" key="1">
    <citation type="submission" date="2020-07" db="EMBL/GenBank/DDBJ databases">
        <title>Koleobacter methoxysyntrophicus gen. nov., sp. nov., a novel anaerobic bacterium isolated from deep subsurface oil field and proposal of Koleobacterales ord. nov. in the phylum Firmicutes.</title>
        <authorList>
            <person name="Sakamoto S."/>
            <person name="Tamaki H."/>
        </authorList>
    </citation>
    <scope>NUCLEOTIDE SEQUENCE</scope>
    <source>
        <strain evidence="2">NRmbB1</strain>
    </source>
</reference>
<dbReference type="GO" id="GO:0004792">
    <property type="term" value="F:thiosulfate-cyanide sulfurtransferase activity"/>
    <property type="evidence" value="ECO:0007669"/>
    <property type="project" value="TreeGrafter"/>
</dbReference>
<keyword evidence="2" id="KW-0808">Transferase</keyword>
<proteinExistence type="predicted"/>
<dbReference type="PANTHER" id="PTHR10953:SF102">
    <property type="entry name" value="ADENYLYLTRANSFERASE AND SULFURTRANSFERASE MOCS3"/>
    <property type="match status" value="1"/>
</dbReference>
<protein>
    <submittedName>
        <fullName evidence="2">Putative adenylyltransferase/sulfurtransferase MoeZ</fullName>
    </submittedName>
</protein>
<dbReference type="RefSeq" id="WP_206708721.1">
    <property type="nucleotide sequence ID" value="NZ_CP059066.1"/>
</dbReference>
<dbReference type="GO" id="GO:0008641">
    <property type="term" value="F:ubiquitin-like modifier activating enzyme activity"/>
    <property type="evidence" value="ECO:0007669"/>
    <property type="project" value="InterPro"/>
</dbReference>
<dbReference type="Proteomes" id="UP000662904">
    <property type="component" value="Chromosome"/>
</dbReference>
<dbReference type="GO" id="GO:0016779">
    <property type="term" value="F:nucleotidyltransferase activity"/>
    <property type="evidence" value="ECO:0007669"/>
    <property type="project" value="UniProtKB-KW"/>
</dbReference>
<dbReference type="Gene3D" id="3.40.50.720">
    <property type="entry name" value="NAD(P)-binding Rossmann-like Domain"/>
    <property type="match status" value="1"/>
</dbReference>
<organism evidence="2 3">
    <name type="scientific">Koleobacter methoxysyntrophicus</name>
    <dbReference type="NCBI Taxonomy" id="2751313"/>
    <lineage>
        <taxon>Bacteria</taxon>
        <taxon>Bacillati</taxon>
        <taxon>Bacillota</taxon>
        <taxon>Clostridia</taxon>
        <taxon>Koleobacterales</taxon>
        <taxon>Koleobacteraceae</taxon>
        <taxon>Koleobacter</taxon>
    </lineage>
</organism>
<sequence>MILQDLLRNKSILKRSPSGEEYRSIKLDEIKEISAQLKIPQSLVEIGALEDGIIPERYERNIGSVGLKGQILLLKSKVAVIGAGGLGGFVVELLARVGVGHLVVVDGDSFEENNLNRQLLSSEEFLGMSKSDRAADRVARINSSVSVTARTCYVSPENAGDIIHGCNVVVDALDNVKSRFVLEDACRAAGIPMVHGAIGGFFGQVMTIYPEDRGLELLYGPREKALNKGIEVSLGNPSATPPMVASWQAQEVVKVITGIGSPLRNRVLYMDAKEGDVHIIKFQKNKEDV</sequence>
<dbReference type="GO" id="GO:0005737">
    <property type="term" value="C:cytoplasm"/>
    <property type="evidence" value="ECO:0007669"/>
    <property type="project" value="TreeGrafter"/>
</dbReference>
<evidence type="ECO:0000313" key="2">
    <source>
        <dbReference type="EMBL" id="QSQ08510.1"/>
    </source>
</evidence>
<keyword evidence="2" id="KW-0548">Nucleotidyltransferase</keyword>